<dbReference type="SUPFAM" id="SSF49313">
    <property type="entry name" value="Cadherin-like"/>
    <property type="match status" value="9"/>
</dbReference>
<evidence type="ECO:0000256" key="8">
    <source>
        <dbReference type="ARBA" id="ARBA00023136"/>
    </source>
</evidence>
<feature type="domain" description="Cadherin" evidence="13">
    <location>
        <begin position="1123"/>
        <end position="1237"/>
    </location>
</feature>
<name>A0A672QQV5_SINGR</name>
<feature type="compositionally biased region" description="Basic and acidic residues" evidence="10">
    <location>
        <begin position="1580"/>
        <end position="1597"/>
    </location>
</feature>
<feature type="domain" description="Cadherin" evidence="13">
    <location>
        <begin position="374"/>
        <end position="487"/>
    </location>
</feature>
<evidence type="ECO:0000256" key="9">
    <source>
        <dbReference type="PROSITE-ProRule" id="PRU00043"/>
    </source>
</evidence>
<evidence type="ECO:0000256" key="5">
    <source>
        <dbReference type="ARBA" id="ARBA00022837"/>
    </source>
</evidence>
<dbReference type="FunFam" id="2.60.40.60:FF:000033">
    <property type="entry name" value="FAT atypical cadherin 1"/>
    <property type="match status" value="1"/>
</dbReference>
<dbReference type="PANTHER" id="PTHR24025">
    <property type="entry name" value="DESMOGLEIN FAMILY MEMBER"/>
    <property type="match status" value="1"/>
</dbReference>
<dbReference type="PROSITE" id="PS50268">
    <property type="entry name" value="CADHERIN_2"/>
    <property type="match status" value="10"/>
</dbReference>
<feature type="compositionally biased region" description="Basic and acidic residues" evidence="10">
    <location>
        <begin position="1671"/>
        <end position="1705"/>
    </location>
</feature>
<dbReference type="GO" id="GO:0009653">
    <property type="term" value="P:anatomical structure morphogenesis"/>
    <property type="evidence" value="ECO:0007669"/>
    <property type="project" value="UniProtKB-ARBA"/>
</dbReference>
<reference evidence="14" key="2">
    <citation type="submission" date="2025-09" db="UniProtKB">
        <authorList>
            <consortium name="Ensembl"/>
        </authorList>
    </citation>
    <scope>IDENTIFICATION</scope>
</reference>
<feature type="compositionally biased region" description="Low complexity" evidence="10">
    <location>
        <begin position="1824"/>
        <end position="1905"/>
    </location>
</feature>
<feature type="chain" id="PRO_5025646499" evidence="12">
    <location>
        <begin position="23"/>
        <end position="2219"/>
    </location>
</feature>
<dbReference type="Gene3D" id="2.60.40.3430">
    <property type="match status" value="1"/>
</dbReference>
<dbReference type="Pfam" id="PF23206">
    <property type="entry name" value="PCDH15_12th"/>
    <property type="match status" value="1"/>
</dbReference>
<dbReference type="InterPro" id="IPR030718">
    <property type="entry name" value="EC_dom_sf"/>
</dbReference>
<keyword evidence="15" id="KW-1185">Reference proteome</keyword>
<feature type="compositionally biased region" description="Acidic residues" evidence="10">
    <location>
        <begin position="1752"/>
        <end position="1762"/>
    </location>
</feature>
<feature type="compositionally biased region" description="Low complexity" evidence="10">
    <location>
        <begin position="1951"/>
        <end position="1970"/>
    </location>
</feature>
<dbReference type="Pfam" id="PF18432">
    <property type="entry name" value="ECD"/>
    <property type="match status" value="1"/>
</dbReference>
<dbReference type="Pfam" id="PF00028">
    <property type="entry name" value="Cadherin"/>
    <property type="match status" value="7"/>
</dbReference>
<feature type="domain" description="Cadherin" evidence="13">
    <location>
        <begin position="905"/>
        <end position="1013"/>
    </location>
</feature>
<dbReference type="GO" id="GO:0007156">
    <property type="term" value="P:homophilic cell adhesion via plasma membrane adhesion molecules"/>
    <property type="evidence" value="ECO:0007669"/>
    <property type="project" value="InterPro"/>
</dbReference>
<evidence type="ECO:0000256" key="11">
    <source>
        <dbReference type="SAM" id="Phobius"/>
    </source>
</evidence>
<feature type="compositionally biased region" description="Low complexity" evidence="10">
    <location>
        <begin position="1768"/>
        <end position="1779"/>
    </location>
</feature>
<reference evidence="14" key="1">
    <citation type="submission" date="2025-08" db="UniProtKB">
        <authorList>
            <consortium name="Ensembl"/>
        </authorList>
    </citation>
    <scope>IDENTIFICATION</scope>
</reference>
<evidence type="ECO:0000256" key="2">
    <source>
        <dbReference type="ARBA" id="ARBA00022692"/>
    </source>
</evidence>
<feature type="domain" description="Cadherin" evidence="13">
    <location>
        <begin position="1015"/>
        <end position="1122"/>
    </location>
</feature>
<dbReference type="Gene3D" id="2.60.40.60">
    <property type="entry name" value="Cadherins"/>
    <property type="match status" value="9"/>
</dbReference>
<feature type="domain" description="Cadherin" evidence="13">
    <location>
        <begin position="714"/>
        <end position="797"/>
    </location>
</feature>
<feature type="region of interest" description="Disordered" evidence="10">
    <location>
        <begin position="1566"/>
        <end position="2032"/>
    </location>
</feature>
<dbReference type="FunFam" id="2.60.40.60:FF:000057">
    <property type="entry name" value="protocadherin-15 isoform X1"/>
    <property type="match status" value="1"/>
</dbReference>
<feature type="compositionally biased region" description="Acidic residues" evidence="10">
    <location>
        <begin position="1920"/>
        <end position="1943"/>
    </location>
</feature>
<protein>
    <submittedName>
        <fullName evidence="14">Protocadherin-15-like</fullName>
    </submittedName>
</protein>
<dbReference type="PRINTS" id="PR00205">
    <property type="entry name" value="CADHERIN"/>
</dbReference>
<dbReference type="GO" id="GO:0005509">
    <property type="term" value="F:calcium ion binding"/>
    <property type="evidence" value="ECO:0007669"/>
    <property type="project" value="UniProtKB-UniRule"/>
</dbReference>
<keyword evidence="8 11" id="KW-0472">Membrane</keyword>
<feature type="compositionally biased region" description="Basic and acidic residues" evidence="10">
    <location>
        <begin position="1637"/>
        <end position="1652"/>
    </location>
</feature>
<gene>
    <name evidence="14" type="primary">LOC107586072</name>
</gene>
<keyword evidence="4" id="KW-0677">Repeat</keyword>
<feature type="domain" description="Cadherin" evidence="13">
    <location>
        <begin position="595"/>
        <end position="695"/>
    </location>
</feature>
<dbReference type="InterPro" id="IPR015919">
    <property type="entry name" value="Cadherin-like_sf"/>
</dbReference>
<dbReference type="InterPro" id="IPR002126">
    <property type="entry name" value="Cadherin-like_dom"/>
</dbReference>
<evidence type="ECO:0000256" key="3">
    <source>
        <dbReference type="ARBA" id="ARBA00022729"/>
    </source>
</evidence>
<dbReference type="CDD" id="cd11304">
    <property type="entry name" value="Cadherin_repeat"/>
    <property type="match status" value="10"/>
</dbReference>
<dbReference type="GO" id="GO:0007605">
    <property type="term" value="P:sensory perception of sound"/>
    <property type="evidence" value="ECO:0007669"/>
    <property type="project" value="InterPro"/>
</dbReference>
<feature type="domain" description="Cadherin" evidence="13">
    <location>
        <begin position="28"/>
        <end position="137"/>
    </location>
</feature>
<feature type="transmembrane region" description="Helical" evidence="11">
    <location>
        <begin position="1353"/>
        <end position="1377"/>
    </location>
</feature>
<dbReference type="InParanoid" id="A0A672QQV5"/>
<feature type="domain" description="Cadherin" evidence="13">
    <location>
        <begin position="798"/>
        <end position="904"/>
    </location>
</feature>
<dbReference type="PROSITE" id="PS00232">
    <property type="entry name" value="CADHERIN_1"/>
    <property type="match status" value="5"/>
</dbReference>
<dbReference type="InterPro" id="IPR056989">
    <property type="entry name" value="PCDH15_12th_dom"/>
</dbReference>
<dbReference type="FunFam" id="2.60.40.60:FF:000020">
    <property type="entry name" value="Dachsous cadherin-related 1b"/>
    <property type="match status" value="1"/>
</dbReference>
<dbReference type="GO" id="GO:0005886">
    <property type="term" value="C:plasma membrane"/>
    <property type="evidence" value="ECO:0007669"/>
    <property type="project" value="InterPro"/>
</dbReference>
<dbReference type="Proteomes" id="UP000472262">
    <property type="component" value="Unassembled WGS sequence"/>
</dbReference>
<evidence type="ECO:0000256" key="1">
    <source>
        <dbReference type="ARBA" id="ARBA00004167"/>
    </source>
</evidence>
<keyword evidence="3 12" id="KW-0732">Signal</keyword>
<evidence type="ECO:0000256" key="10">
    <source>
        <dbReference type="SAM" id="MobiDB-lite"/>
    </source>
</evidence>
<evidence type="ECO:0000313" key="15">
    <source>
        <dbReference type="Proteomes" id="UP000472262"/>
    </source>
</evidence>
<organism evidence="14 15">
    <name type="scientific">Sinocyclocheilus grahami</name>
    <name type="common">Dianchi golden-line fish</name>
    <name type="synonym">Barbus grahami</name>
    <dbReference type="NCBI Taxonomy" id="75366"/>
    <lineage>
        <taxon>Eukaryota</taxon>
        <taxon>Metazoa</taxon>
        <taxon>Chordata</taxon>
        <taxon>Craniata</taxon>
        <taxon>Vertebrata</taxon>
        <taxon>Euteleostomi</taxon>
        <taxon>Actinopterygii</taxon>
        <taxon>Neopterygii</taxon>
        <taxon>Teleostei</taxon>
        <taxon>Ostariophysi</taxon>
        <taxon>Cypriniformes</taxon>
        <taxon>Cyprinidae</taxon>
        <taxon>Cyprininae</taxon>
        <taxon>Sinocyclocheilus</taxon>
    </lineage>
</organism>
<keyword evidence="6" id="KW-0130">Cell adhesion</keyword>
<feature type="region of interest" description="Disordered" evidence="10">
    <location>
        <begin position="1528"/>
        <end position="1548"/>
    </location>
</feature>
<feature type="compositionally biased region" description="Low complexity" evidence="10">
    <location>
        <begin position="1713"/>
        <end position="1734"/>
    </location>
</feature>
<dbReference type="FunFam" id="2.60.40.60:FF:000055">
    <property type="entry name" value="protocadherin-15 isoform X1"/>
    <property type="match status" value="1"/>
</dbReference>
<dbReference type="GO" id="GO:0032420">
    <property type="term" value="C:stereocilium"/>
    <property type="evidence" value="ECO:0007669"/>
    <property type="project" value="InterPro"/>
</dbReference>
<keyword evidence="2 11" id="KW-0812">Transmembrane</keyword>
<dbReference type="SMART" id="SM00112">
    <property type="entry name" value="CA"/>
    <property type="match status" value="10"/>
</dbReference>
<sequence>MKVVADLIMTVFLSLYVSDTECKLSRSGPPATIVTIDEESPNGTVLVENMQINGRAQDPDRTISLTLLDNYDYWVILDSALQRLYLNSTGRVLDRDPPSYITTIVVQIQCTNELVGTVILHEVRIVVRDRNDNTPRFQQPRYYVSVNELSPVGTTIFTGFSGNNGAMDIDDGPNGQIEYTIRYNPNDPVLHLIKQTFCSYTQVLHLQSFSVSLSQMSNRTVRVAGTLSGNIVLAERLNYEERTRYLIIVQANDRAPYPGTRRTATTTLTLDVSDGDDLGPMFLPCVLVNNTQDCNPITYRLAIPELTDPSKLNPLNVTPPIRAIDQDRNIQPPSDRPGILYFILVADYSFHPLPAYANLQIEILDENNQAPYFQRSSYQGFISESASVGTTISGITNLTAPLGIIALDNDIEETKDPQLKITLNDHTSIFSITSTGITRYLTLLKPVDREIQTNYTLTLVASDGVQQSRPVMVDILVIDANDNTPTFSLVSYSVEIFTNMLPGETVLQLTAQDADAGLNGLITYIILAGDQGDFIINNRTGRITLAPGVTLSVGRSYALTVRASDNAPDPERRSSITTVYIEVLPPNNQSPPRFPIQTYNLEISEAMRIGAILLNLQATDRELDPITYQIASGDPQQVFNLSRTIGLLLLAKPLDRETIDQYRLIVTASDGHPGGISTATVSIVITDVNDNDPTFDLTLPRNLTVREEEANVLVGQVRATDPDGGLNGQVRYRLLSFVSLFTINATGSIFSAVPLDRETRSWYDLIVEASDGAVDPRRTTITLLVEVTDINDNSPVFSQPIYTVNVPENTPAGTVILRLSAVDADLVSNVTYRIKTEAARQLFTVNRLTGAVSVLQALDFEDLAAGNSTYTFEVEALDHGGVLLPGTATVIVRITDMNDFSPVFRQALYKGMVAPNAEKGTVITTVLAEDQDPPGTPASKVRYRVDQDLSPYSGSIFDVETETGRVITKVNLNEQPNAVFRLVVIAYDDGEPVKMNRTTVEITVLQPSRIPIFTEEEYRFSLVSENAPVGTPVGIILATAVNTTVFYSIVSGNEGGEFTVNNRTGIIYTNKLLDYESVTSYVLRVQADSLAIILANLRVPSKTNTAKVFIDVQDENDHPPVFTRSLYIGGVTEDTKTFTTVLKVVATDVDTGNYSKMAYRLIIPPTPEGQDSFVIEPYTGVIKSAIMFRNMRRSYFKFQVIATDNYGQGLSSRADVVVSVVNALDMQVVVSNVPPTVVEENKEQLISILERYVQDQIPGAKVIVESIGPRRHGEGYELEDYTKSDLQVYAIDPLTNRAISRQELFKFLDGKILDINKEFQPYLGEGGRILEIRSPDIVASVKKAAQAVGYTEGALLALAIIIILCCIPAILIVMVTYKQYDPYPPYGSRRRLITPMYDESGEAIMEDEGYYYGEPEVTLHIHSLFMHHLISGRGRGKHVGFQDFPPEDEIEQAEPEVTAEEPAEAEAEESKAAKRLKSVMKLSKFLAAGKKTEASSPWKKAKIFPMMFGKGKKDKDYAKLTSARRIDSQESLAGGASPVASIDGTSSARSRLGKVLKRINLANKLQLRRKSQSTISRSSASEKDESAAESEREEKKSKVSISVSEPEASGSGSEAESRKKASDEEESSERSSVAGSTDDKDYLKVDLDRDDANESTVDSESEPEEPDESDAESKSKSETEKSGTEKDSEAESASEKESETEKGSGSEEESGSQEESGSGKASGTETASGSGTEKSGTEEESSAEKSSATEKESEEESEEDEESKGTEESGSGSEPSSTRSSKKSSRTEGSSERSSAGTRSSRSGSVSGSASGTPSGSVSGGSSKGSSAQSSVRSSQASVSGEESSGEIGSASGSEEASGTEMSGSAASSGTEMSGSAASDDTESDAVSVSGSERSSTSSRSAGGSRRSRKSIITRSSQDTIDEESEEEEEASEKEEDEEEDETAESRESASEMSEGSISRRSSVISAAESGGTPYATEGSVQSSDETFGGLSPITEVDEDAITSGSGSGSESNSRRRSQQSGTEGTTEVTDRIKLVLDREHDTTATGEDSGLDFQRNRIPNISSHSNINGSVYLAQNGTIIRTRRPPYPNNLKLGSPTRLGKQFKKLDKLGVTHEEHLPLNGTEDNGPTISTTTAHSYVTDHNLNSKECSVMGPNCKRLKSNIDKARLEQDKGCCELESSVDNGEIKESEEFPCEQTLSDEEELWMGPWNNLHIPMTKL</sequence>
<accession>A0A672QQV5</accession>
<dbReference type="InterPro" id="IPR041149">
    <property type="entry name" value="EC_dom"/>
</dbReference>
<evidence type="ECO:0000259" key="13">
    <source>
        <dbReference type="PROSITE" id="PS50268"/>
    </source>
</evidence>
<keyword evidence="5 9" id="KW-0106">Calcium</keyword>
<dbReference type="FunFam" id="2.60.40.60:FF:000070">
    <property type="entry name" value="protocadherin-15 isoform X1"/>
    <property type="match status" value="1"/>
</dbReference>
<dbReference type="FunFam" id="2.60.40.60:FF:000050">
    <property type="entry name" value="protocadherin-15 isoform X1"/>
    <property type="match status" value="1"/>
</dbReference>
<feature type="compositionally biased region" description="Low complexity" evidence="10">
    <location>
        <begin position="1792"/>
        <end position="1817"/>
    </location>
</feature>
<keyword evidence="7 11" id="KW-1133">Transmembrane helix</keyword>
<dbReference type="GO" id="GO:0048839">
    <property type="term" value="P:inner ear development"/>
    <property type="evidence" value="ECO:0007669"/>
    <property type="project" value="InterPro"/>
</dbReference>
<comment type="subcellular location">
    <subcellularLocation>
        <location evidence="1">Membrane</location>
        <topology evidence="1">Single-pass membrane protein</topology>
    </subcellularLocation>
</comment>
<dbReference type="PANTHER" id="PTHR24025:SF23">
    <property type="entry name" value="NEURAL-CADHERIN"/>
    <property type="match status" value="1"/>
</dbReference>
<feature type="domain" description="Cadherin" evidence="13">
    <location>
        <begin position="138"/>
        <end position="282"/>
    </location>
</feature>
<feature type="domain" description="Cadherin" evidence="13">
    <location>
        <begin position="488"/>
        <end position="594"/>
    </location>
</feature>
<feature type="compositionally biased region" description="Acidic residues" evidence="10">
    <location>
        <begin position="1653"/>
        <end position="1670"/>
    </location>
</feature>
<feature type="signal peptide" evidence="12">
    <location>
        <begin position="1"/>
        <end position="22"/>
    </location>
</feature>
<dbReference type="InterPro" id="IPR020894">
    <property type="entry name" value="Cadherin_CS"/>
</dbReference>
<dbReference type="GO" id="GO:0005911">
    <property type="term" value="C:cell-cell junction"/>
    <property type="evidence" value="ECO:0007669"/>
    <property type="project" value="TreeGrafter"/>
</dbReference>
<dbReference type="Ensembl" id="ENSSGRT00000083485.1">
    <property type="protein sequence ID" value="ENSSGRP00000078411.1"/>
    <property type="gene ID" value="ENSSGRG00000039622.1"/>
</dbReference>
<evidence type="ECO:0000256" key="7">
    <source>
        <dbReference type="ARBA" id="ARBA00022989"/>
    </source>
</evidence>
<evidence type="ECO:0000256" key="6">
    <source>
        <dbReference type="ARBA" id="ARBA00022889"/>
    </source>
</evidence>
<dbReference type="InterPro" id="IPR050971">
    <property type="entry name" value="Cadherin-domain_protein"/>
</dbReference>
<evidence type="ECO:0000313" key="14">
    <source>
        <dbReference type="Ensembl" id="ENSSGRP00000078411.1"/>
    </source>
</evidence>
<dbReference type="FunFam" id="2.60.40.3430:FF:000001">
    <property type="entry name" value="protocadherin-15 isoform X1"/>
    <property type="match status" value="1"/>
</dbReference>
<proteinExistence type="predicted"/>
<feature type="compositionally biased region" description="Low complexity" evidence="10">
    <location>
        <begin position="1599"/>
        <end position="1614"/>
    </location>
</feature>
<evidence type="ECO:0000256" key="12">
    <source>
        <dbReference type="SAM" id="SignalP"/>
    </source>
</evidence>
<evidence type="ECO:0000256" key="4">
    <source>
        <dbReference type="ARBA" id="ARBA00022737"/>
    </source>
</evidence>